<proteinExistence type="predicted"/>
<dbReference type="EMBL" id="VSWD01000008">
    <property type="protein sequence ID" value="KAK3095495.1"/>
    <property type="molecule type" value="Genomic_DNA"/>
</dbReference>
<gene>
    <name evidence="1" type="ORF">FSP39_015334</name>
</gene>
<name>A0AA88Y9I0_PINIB</name>
<protein>
    <submittedName>
        <fullName evidence="1">Uncharacterized protein</fullName>
    </submittedName>
</protein>
<accession>A0AA88Y9I0</accession>
<organism evidence="1 2">
    <name type="scientific">Pinctada imbricata</name>
    <name type="common">Atlantic pearl-oyster</name>
    <name type="synonym">Pinctada martensii</name>
    <dbReference type="NCBI Taxonomy" id="66713"/>
    <lineage>
        <taxon>Eukaryota</taxon>
        <taxon>Metazoa</taxon>
        <taxon>Spiralia</taxon>
        <taxon>Lophotrochozoa</taxon>
        <taxon>Mollusca</taxon>
        <taxon>Bivalvia</taxon>
        <taxon>Autobranchia</taxon>
        <taxon>Pteriomorphia</taxon>
        <taxon>Pterioida</taxon>
        <taxon>Pterioidea</taxon>
        <taxon>Pteriidae</taxon>
        <taxon>Pinctada</taxon>
    </lineage>
</organism>
<keyword evidence="2" id="KW-1185">Reference proteome</keyword>
<dbReference type="AlphaFoldDB" id="A0AA88Y9I0"/>
<comment type="caution">
    <text evidence="1">The sequence shown here is derived from an EMBL/GenBank/DDBJ whole genome shotgun (WGS) entry which is preliminary data.</text>
</comment>
<evidence type="ECO:0000313" key="2">
    <source>
        <dbReference type="Proteomes" id="UP001186944"/>
    </source>
</evidence>
<sequence>MYTFVPFVEEYPGCYLRTATHCAKEFFMVLAEEDTSKICRQVTLSSKCMMSAVKYCPSLHQNAMITITNQMTLTSKAMCGSLQCNVKAAKMCMAYTDVMMHEKDEKDEKNDKDEKDDREDMSIVSCGVVTSVREKMKHMPAHIKKDIWKELSHHANLTLRMVSSYCDMDEGKEESEEQGSY</sequence>
<dbReference type="Proteomes" id="UP001186944">
    <property type="component" value="Unassembled WGS sequence"/>
</dbReference>
<reference evidence="1" key="1">
    <citation type="submission" date="2019-08" db="EMBL/GenBank/DDBJ databases">
        <title>The improved chromosome-level genome for the pearl oyster Pinctada fucata martensii using PacBio sequencing and Hi-C.</title>
        <authorList>
            <person name="Zheng Z."/>
        </authorList>
    </citation>
    <scope>NUCLEOTIDE SEQUENCE</scope>
    <source>
        <strain evidence="1">ZZ-2019</strain>
        <tissue evidence="1">Adductor muscle</tissue>
    </source>
</reference>
<evidence type="ECO:0000313" key="1">
    <source>
        <dbReference type="EMBL" id="KAK3095495.1"/>
    </source>
</evidence>